<accession>A0A0A9GF10</accession>
<reference evidence="1" key="2">
    <citation type="journal article" date="2015" name="Data Brief">
        <title>Shoot transcriptome of the giant reed, Arundo donax.</title>
        <authorList>
            <person name="Barrero R.A."/>
            <person name="Guerrero F.D."/>
            <person name="Moolhuijzen P."/>
            <person name="Goolsby J.A."/>
            <person name="Tidwell J."/>
            <person name="Bellgard S.E."/>
            <person name="Bellgard M.I."/>
        </authorList>
    </citation>
    <scope>NUCLEOTIDE SEQUENCE</scope>
    <source>
        <tissue evidence="1">Shoot tissue taken approximately 20 cm above the soil surface</tissue>
    </source>
</reference>
<organism evidence="1">
    <name type="scientific">Arundo donax</name>
    <name type="common">Giant reed</name>
    <name type="synonym">Donax arundinaceus</name>
    <dbReference type="NCBI Taxonomy" id="35708"/>
    <lineage>
        <taxon>Eukaryota</taxon>
        <taxon>Viridiplantae</taxon>
        <taxon>Streptophyta</taxon>
        <taxon>Embryophyta</taxon>
        <taxon>Tracheophyta</taxon>
        <taxon>Spermatophyta</taxon>
        <taxon>Magnoliopsida</taxon>
        <taxon>Liliopsida</taxon>
        <taxon>Poales</taxon>
        <taxon>Poaceae</taxon>
        <taxon>PACMAD clade</taxon>
        <taxon>Arundinoideae</taxon>
        <taxon>Arundineae</taxon>
        <taxon>Arundo</taxon>
    </lineage>
</organism>
<protein>
    <submittedName>
        <fullName evidence="1">Uncharacterized protein</fullName>
    </submittedName>
</protein>
<dbReference type="AlphaFoldDB" id="A0A0A9GF10"/>
<evidence type="ECO:0000313" key="1">
    <source>
        <dbReference type="EMBL" id="JAE21116.1"/>
    </source>
</evidence>
<sequence length="73" mass="8234">MGISSSVFSFSLFQHHQKYFKNFSSEISTPSSRNLSLTSIKCGDVKSPVWKPHDRRIDSVNVHVEPFPLVPAT</sequence>
<name>A0A0A9GF10_ARUDO</name>
<proteinExistence type="predicted"/>
<dbReference type="EMBL" id="GBRH01176780">
    <property type="protein sequence ID" value="JAE21116.1"/>
    <property type="molecule type" value="Transcribed_RNA"/>
</dbReference>
<reference evidence="1" key="1">
    <citation type="submission" date="2014-09" db="EMBL/GenBank/DDBJ databases">
        <authorList>
            <person name="Magalhaes I.L.F."/>
            <person name="Oliveira U."/>
            <person name="Santos F.R."/>
            <person name="Vidigal T.H.D.A."/>
            <person name="Brescovit A.D."/>
            <person name="Santos A.J."/>
        </authorList>
    </citation>
    <scope>NUCLEOTIDE SEQUENCE</scope>
    <source>
        <tissue evidence="1">Shoot tissue taken approximately 20 cm above the soil surface</tissue>
    </source>
</reference>